<dbReference type="InterPro" id="IPR039261">
    <property type="entry name" value="FNR_nucleotide-bd"/>
</dbReference>
<keyword evidence="4" id="KW-0479">Metal-binding</keyword>
<dbReference type="PROSITE" id="PS51384">
    <property type="entry name" value="FAD_FR"/>
    <property type="match status" value="1"/>
</dbReference>
<evidence type="ECO:0000256" key="5">
    <source>
        <dbReference type="ARBA" id="ARBA00022827"/>
    </source>
</evidence>
<dbReference type="SUPFAM" id="SSF52343">
    <property type="entry name" value="Ferredoxin reductase-like, C-terminal NADP-linked domain"/>
    <property type="match status" value="1"/>
</dbReference>
<evidence type="ECO:0000256" key="1">
    <source>
        <dbReference type="ARBA" id="ARBA00001974"/>
    </source>
</evidence>
<dbReference type="SUPFAM" id="SSF54292">
    <property type="entry name" value="2Fe-2S ferredoxin-like"/>
    <property type="match status" value="1"/>
</dbReference>
<evidence type="ECO:0000256" key="3">
    <source>
        <dbReference type="ARBA" id="ARBA00022714"/>
    </source>
</evidence>
<dbReference type="Pfam" id="PF00111">
    <property type="entry name" value="Fer2"/>
    <property type="match status" value="1"/>
</dbReference>
<dbReference type="InterPro" id="IPR017927">
    <property type="entry name" value="FAD-bd_FR_type"/>
</dbReference>
<feature type="domain" description="2Fe-2S ferredoxin-type" evidence="9">
    <location>
        <begin position="267"/>
        <end position="358"/>
    </location>
</feature>
<keyword evidence="7" id="KW-0408">Iron</keyword>
<sequence length="358" mass="40185">MHFHKLTISDIRPETNECVSIAFEIPEDLKEQYRFREGQNITLRATINGEEVRRSYSVCSSPLEDEMRIAVKAIADGRFSNYANTQLKKGDRLDVLPPTGKFYTPIDRAASKEYMAFAAGSGITPIISIIKTVLASEPKSRFTLVYGNRNRASIIFREQLEALKNKYMDRFRLIYILSREKTDAPLLHGRIDAAKCEALGDKLLEWKQVDHYFLCGPEQLIFSVRDYLQEKKVPADRIHFELFTTPGQDSATKTRQTTASTEPGQLAKVTIKADGRSLELQVPFEGPAILDAALQAGADLPYACKGGVCCTCRAKLVTGEVTMDTNYALEPDELEAGFILTCQSHPRSTELLIDFDQK</sequence>
<keyword evidence="5" id="KW-0274">FAD</keyword>
<feature type="domain" description="FAD-binding FR-type" evidence="10">
    <location>
        <begin position="1"/>
        <end position="105"/>
    </location>
</feature>
<dbReference type="PROSITE" id="PS51085">
    <property type="entry name" value="2FE2S_FER_2"/>
    <property type="match status" value="1"/>
</dbReference>
<comment type="caution">
    <text evidence="11">The sequence shown here is derived from an EMBL/GenBank/DDBJ whole genome shotgun (WGS) entry which is preliminary data.</text>
</comment>
<evidence type="ECO:0000259" key="10">
    <source>
        <dbReference type="PROSITE" id="PS51384"/>
    </source>
</evidence>
<dbReference type="CDD" id="cd06214">
    <property type="entry name" value="PA_degradation_oxidoreductase_like"/>
    <property type="match status" value="1"/>
</dbReference>
<dbReference type="Pfam" id="PF00970">
    <property type="entry name" value="FAD_binding_6"/>
    <property type="match status" value="1"/>
</dbReference>
<dbReference type="InterPro" id="IPR012675">
    <property type="entry name" value="Beta-grasp_dom_sf"/>
</dbReference>
<dbReference type="InterPro" id="IPR001041">
    <property type="entry name" value="2Fe-2S_ferredoxin-type"/>
</dbReference>
<dbReference type="InterPro" id="IPR011884">
    <property type="entry name" value="PaaE"/>
</dbReference>
<dbReference type="Gene3D" id="3.10.20.30">
    <property type="match status" value="1"/>
</dbReference>
<dbReference type="PANTHER" id="PTHR47354:SF8">
    <property type="entry name" value="1,2-PHENYLACETYL-COA EPOXIDASE, SUBUNIT E"/>
    <property type="match status" value="1"/>
</dbReference>
<dbReference type="InterPro" id="IPR008333">
    <property type="entry name" value="Cbr1-like_FAD-bd_dom"/>
</dbReference>
<evidence type="ECO:0000256" key="7">
    <source>
        <dbReference type="ARBA" id="ARBA00023004"/>
    </source>
</evidence>
<dbReference type="CDD" id="cd00207">
    <property type="entry name" value="fer2"/>
    <property type="match status" value="1"/>
</dbReference>
<dbReference type="InterPro" id="IPR001709">
    <property type="entry name" value="Flavoprot_Pyr_Nucl_cyt_Rdtase"/>
</dbReference>
<dbReference type="PRINTS" id="PR00371">
    <property type="entry name" value="FPNCR"/>
</dbReference>
<dbReference type="Gene3D" id="2.40.30.10">
    <property type="entry name" value="Translation factors"/>
    <property type="match status" value="1"/>
</dbReference>
<proteinExistence type="predicted"/>
<keyword evidence="3" id="KW-0001">2Fe-2S</keyword>
<gene>
    <name evidence="11" type="primary">paaK</name>
    <name evidence="11" type="ORF">L0U88_14175</name>
</gene>
<evidence type="ECO:0000313" key="11">
    <source>
        <dbReference type="EMBL" id="MCF1715782.1"/>
    </source>
</evidence>
<dbReference type="InterPro" id="IPR050415">
    <property type="entry name" value="MRET"/>
</dbReference>
<comment type="cofactor">
    <cofactor evidence="1">
        <name>FAD</name>
        <dbReference type="ChEBI" id="CHEBI:57692"/>
    </cofactor>
</comment>
<name>A0ABS9BJ83_9BACT</name>
<evidence type="ECO:0000256" key="8">
    <source>
        <dbReference type="ARBA" id="ARBA00023014"/>
    </source>
</evidence>
<evidence type="ECO:0000256" key="2">
    <source>
        <dbReference type="ARBA" id="ARBA00022630"/>
    </source>
</evidence>
<dbReference type="GO" id="GO:0097266">
    <property type="term" value="F:phenylacetyl-CoA 1,2-epoxidase activity"/>
    <property type="evidence" value="ECO:0007669"/>
    <property type="project" value="UniProtKB-EC"/>
</dbReference>
<evidence type="ECO:0000313" key="12">
    <source>
        <dbReference type="Proteomes" id="UP001200145"/>
    </source>
</evidence>
<dbReference type="EMBL" id="JAKEVY010000003">
    <property type="protein sequence ID" value="MCF1715782.1"/>
    <property type="molecule type" value="Genomic_DNA"/>
</dbReference>
<dbReference type="InterPro" id="IPR017938">
    <property type="entry name" value="Riboflavin_synthase-like_b-brl"/>
</dbReference>
<evidence type="ECO:0000256" key="4">
    <source>
        <dbReference type="ARBA" id="ARBA00022723"/>
    </source>
</evidence>
<keyword evidence="2" id="KW-0285">Flavoprotein</keyword>
<keyword evidence="8" id="KW-0411">Iron-sulfur</keyword>
<evidence type="ECO:0000259" key="9">
    <source>
        <dbReference type="PROSITE" id="PS51085"/>
    </source>
</evidence>
<dbReference type="Gene3D" id="3.40.50.80">
    <property type="entry name" value="Nucleotide-binding domain of ferredoxin-NADP reductase (FNR) module"/>
    <property type="match status" value="1"/>
</dbReference>
<organism evidence="11 12">
    <name type="scientific">Flavihumibacter fluminis</name>
    <dbReference type="NCBI Taxonomy" id="2909236"/>
    <lineage>
        <taxon>Bacteria</taxon>
        <taxon>Pseudomonadati</taxon>
        <taxon>Bacteroidota</taxon>
        <taxon>Chitinophagia</taxon>
        <taxon>Chitinophagales</taxon>
        <taxon>Chitinophagaceae</taxon>
        <taxon>Flavihumibacter</taxon>
    </lineage>
</organism>
<protein>
    <submittedName>
        <fullName evidence="11">Phenylacetate-CoA oxygenase/reductase subunit PaaK</fullName>
        <ecNumber evidence="11">1.14.13.149</ecNumber>
    </submittedName>
</protein>
<dbReference type="InterPro" id="IPR001433">
    <property type="entry name" value="OxRdtase_FAD/NAD-bd"/>
</dbReference>
<reference evidence="11 12" key="1">
    <citation type="submission" date="2022-01" db="EMBL/GenBank/DDBJ databases">
        <title>Flavihumibacter sp. nov., isolated from sediment of a river.</title>
        <authorList>
            <person name="Liu H."/>
        </authorList>
    </citation>
    <scope>NUCLEOTIDE SEQUENCE [LARGE SCALE GENOMIC DNA]</scope>
    <source>
        <strain evidence="11 12">RY-1</strain>
    </source>
</reference>
<keyword evidence="6 11" id="KW-0560">Oxidoreductase</keyword>
<dbReference type="Proteomes" id="UP001200145">
    <property type="component" value="Unassembled WGS sequence"/>
</dbReference>
<dbReference type="EC" id="1.14.13.149" evidence="11"/>
<keyword evidence="12" id="KW-1185">Reference proteome</keyword>
<evidence type="ECO:0000256" key="6">
    <source>
        <dbReference type="ARBA" id="ARBA00023002"/>
    </source>
</evidence>
<dbReference type="PRINTS" id="PR00406">
    <property type="entry name" value="CYTB5RDTASE"/>
</dbReference>
<dbReference type="PANTHER" id="PTHR47354">
    <property type="entry name" value="NADH OXIDOREDUCTASE HCR"/>
    <property type="match status" value="1"/>
</dbReference>
<accession>A0ABS9BJ83</accession>
<dbReference type="Pfam" id="PF00175">
    <property type="entry name" value="NAD_binding_1"/>
    <property type="match status" value="1"/>
</dbReference>
<dbReference type="SUPFAM" id="SSF63380">
    <property type="entry name" value="Riboflavin synthase domain-like"/>
    <property type="match status" value="1"/>
</dbReference>
<dbReference type="InterPro" id="IPR036010">
    <property type="entry name" value="2Fe-2S_ferredoxin-like_sf"/>
</dbReference>
<dbReference type="NCBIfam" id="TIGR02160">
    <property type="entry name" value="PA_CoA_Oxy5"/>
    <property type="match status" value="1"/>
</dbReference>